<protein>
    <submittedName>
        <fullName evidence="1">Uncharacterized protein</fullName>
    </submittedName>
</protein>
<keyword evidence="2" id="KW-1185">Reference proteome</keyword>
<organism evidence="1 2">
    <name type="scientific">Peronosclerospora sorghi</name>
    <dbReference type="NCBI Taxonomy" id="230839"/>
    <lineage>
        <taxon>Eukaryota</taxon>
        <taxon>Sar</taxon>
        <taxon>Stramenopiles</taxon>
        <taxon>Oomycota</taxon>
        <taxon>Peronosporomycetes</taxon>
        <taxon>Peronosporales</taxon>
        <taxon>Peronosporaceae</taxon>
        <taxon>Peronosclerospora</taxon>
    </lineage>
</organism>
<dbReference type="EMBL" id="CM047581">
    <property type="protein sequence ID" value="KAI9916428.1"/>
    <property type="molecule type" value="Genomic_DNA"/>
</dbReference>
<sequence>MSVQGNWFLSIDGVKRVRTEILHWDEALKSKFRFFCFVSRTVRFCPSRYDSECDNIEYYQDTWILLMGIENIHTMLDSTRKLFDLIKHEVRGNERPNWLSCFENEWSVPTVLISCWKWSENPSSQPTWSLSTRWWLEHVRSILVSCSICVAQLVEGTSFLIHCSDGWDRTAQITALVKLCADPFYRTRKGFQVLIEQEWCAFGHQFRVRSGRPGSQAGYWEDESTSPVFLQFIDAVWQLMRQFPCSFEFSERFLIALVDEVYCKQSGTFGDDCEERRMRSKTFLRCHSAWTVLESHRDAADFHNPFYVVPRNAAGPSDKAPTVLECKWHTSSVAIWSSFYLRSLESNESRDAWAKEVQVTQRELQHELSAAQHELRSQVEQNSDLQSEVEQLKRERAQLHRLLEGEVYSDTLNGLSVHEEEDENEDGVLLSVTPMGSTSRSLLEGAEDCSMTLTGGVGCFLGAAMSQDFETVHTYFDPSRQEAKRMKTPTTCHDLFPSRQRVSMEEVVR</sequence>
<evidence type="ECO:0000313" key="1">
    <source>
        <dbReference type="EMBL" id="KAI9916428.1"/>
    </source>
</evidence>
<proteinExistence type="predicted"/>
<reference evidence="1 2" key="1">
    <citation type="journal article" date="2022" name="bioRxiv">
        <title>The genome of the oomycete Peronosclerospora sorghi, a cosmopolitan pathogen of maize and sorghum, is inflated with dispersed pseudogenes.</title>
        <authorList>
            <person name="Fletcher K."/>
            <person name="Martin F."/>
            <person name="Isakeit T."/>
            <person name="Cavanaugh K."/>
            <person name="Magill C."/>
            <person name="Michelmore R."/>
        </authorList>
    </citation>
    <scope>NUCLEOTIDE SEQUENCE [LARGE SCALE GENOMIC DNA]</scope>
    <source>
        <strain evidence="1">P6</strain>
    </source>
</reference>
<comment type="caution">
    <text evidence="1">The sequence shown here is derived from an EMBL/GenBank/DDBJ whole genome shotgun (WGS) entry which is preliminary data.</text>
</comment>
<accession>A0ACC0WEQ8</accession>
<name>A0ACC0WEQ8_9STRA</name>
<dbReference type="Proteomes" id="UP001163321">
    <property type="component" value="Chromosome 2"/>
</dbReference>
<gene>
    <name evidence="1" type="ORF">PsorP6_017126</name>
</gene>
<evidence type="ECO:0000313" key="2">
    <source>
        <dbReference type="Proteomes" id="UP001163321"/>
    </source>
</evidence>